<dbReference type="InterPro" id="IPR000843">
    <property type="entry name" value="HTH_LacI"/>
</dbReference>
<dbReference type="Pfam" id="PF00356">
    <property type="entry name" value="LacI"/>
    <property type="match status" value="1"/>
</dbReference>
<comment type="caution">
    <text evidence="5">The sequence shown here is derived from an EMBL/GenBank/DDBJ whole genome shotgun (WGS) entry which is preliminary data.</text>
</comment>
<name>A0ABV7NKV4_9SPHN</name>
<dbReference type="PROSITE" id="PS50932">
    <property type="entry name" value="HTH_LACI_2"/>
    <property type="match status" value="1"/>
</dbReference>
<dbReference type="Pfam" id="PF13377">
    <property type="entry name" value="Peripla_BP_3"/>
    <property type="match status" value="1"/>
</dbReference>
<accession>A0ABV7NKV4</accession>
<keyword evidence="1" id="KW-0805">Transcription regulation</keyword>
<evidence type="ECO:0000259" key="4">
    <source>
        <dbReference type="PROSITE" id="PS50932"/>
    </source>
</evidence>
<dbReference type="SUPFAM" id="SSF53822">
    <property type="entry name" value="Periplasmic binding protein-like I"/>
    <property type="match status" value="1"/>
</dbReference>
<evidence type="ECO:0000313" key="6">
    <source>
        <dbReference type="Proteomes" id="UP001595681"/>
    </source>
</evidence>
<dbReference type="PROSITE" id="PS00356">
    <property type="entry name" value="HTH_LACI_1"/>
    <property type="match status" value="1"/>
</dbReference>
<dbReference type="Gene3D" id="3.40.50.2300">
    <property type="match status" value="2"/>
</dbReference>
<feature type="domain" description="HTH lacI-type" evidence="4">
    <location>
        <begin position="9"/>
        <end position="63"/>
    </location>
</feature>
<keyword evidence="6" id="KW-1185">Reference proteome</keyword>
<dbReference type="GO" id="GO:0003677">
    <property type="term" value="F:DNA binding"/>
    <property type="evidence" value="ECO:0007669"/>
    <property type="project" value="UniProtKB-KW"/>
</dbReference>
<protein>
    <submittedName>
        <fullName evidence="5">LacI family DNA-binding transcriptional regulator</fullName>
    </submittedName>
</protein>
<dbReference type="SMART" id="SM00354">
    <property type="entry name" value="HTH_LACI"/>
    <property type="match status" value="1"/>
</dbReference>
<dbReference type="EMBL" id="JBHRVU010000004">
    <property type="protein sequence ID" value="MFC3443049.1"/>
    <property type="molecule type" value="Genomic_DNA"/>
</dbReference>
<sequence>MDDPADHLKSIADLARLAGVSVSTVSRALTGKGALNKGTRARIQALADQHGFRMNVAAQNLRLGRTGAIAVLLPMGPERGRQLADPFFVTMLGCLADALTDRGYDLLLSRVVPQGDDWLGSFIRAGRADGIIVVGQSTQSAALDRAAAHYRPMVVWGAGSADNMHVTVGTDNVAGGVLAAHHLIARGRRRLAYFGAVSVPEFAARHQGFLDGLPDDLRDEVDLVPTAMTPDQSFRAAADYFAAGHRPDGVFAASDVVAMSIMAAAAEQGLRVPQDMAVVGFDDILLARFAHPPLTTIRQDIEAGARALVDLLVRRIEGQNAGTVQIAPELVVRESS</sequence>
<dbReference type="InterPro" id="IPR010982">
    <property type="entry name" value="Lambda_DNA-bd_dom_sf"/>
</dbReference>
<dbReference type="CDD" id="cd01392">
    <property type="entry name" value="HTH_LacI"/>
    <property type="match status" value="1"/>
</dbReference>
<dbReference type="PANTHER" id="PTHR30146">
    <property type="entry name" value="LACI-RELATED TRANSCRIPTIONAL REPRESSOR"/>
    <property type="match status" value="1"/>
</dbReference>
<dbReference type="Gene3D" id="1.10.260.40">
    <property type="entry name" value="lambda repressor-like DNA-binding domains"/>
    <property type="match status" value="1"/>
</dbReference>
<proteinExistence type="predicted"/>
<gene>
    <name evidence="5" type="ORF">ACFOKF_17910</name>
</gene>
<dbReference type="RefSeq" id="WP_380797873.1">
    <property type="nucleotide sequence ID" value="NZ_JBHRVU010000004.1"/>
</dbReference>
<evidence type="ECO:0000256" key="2">
    <source>
        <dbReference type="ARBA" id="ARBA00023125"/>
    </source>
</evidence>
<dbReference type="InterPro" id="IPR028082">
    <property type="entry name" value="Peripla_BP_I"/>
</dbReference>
<keyword evidence="2 5" id="KW-0238">DNA-binding</keyword>
<dbReference type="SUPFAM" id="SSF47413">
    <property type="entry name" value="lambda repressor-like DNA-binding domains"/>
    <property type="match status" value="1"/>
</dbReference>
<evidence type="ECO:0000256" key="1">
    <source>
        <dbReference type="ARBA" id="ARBA00023015"/>
    </source>
</evidence>
<evidence type="ECO:0000313" key="5">
    <source>
        <dbReference type="EMBL" id="MFC3443049.1"/>
    </source>
</evidence>
<reference evidence="6" key="1">
    <citation type="journal article" date="2019" name="Int. J. Syst. Evol. Microbiol.">
        <title>The Global Catalogue of Microorganisms (GCM) 10K type strain sequencing project: providing services to taxonomists for standard genome sequencing and annotation.</title>
        <authorList>
            <consortium name="The Broad Institute Genomics Platform"/>
            <consortium name="The Broad Institute Genome Sequencing Center for Infectious Disease"/>
            <person name="Wu L."/>
            <person name="Ma J."/>
        </authorList>
    </citation>
    <scope>NUCLEOTIDE SEQUENCE [LARGE SCALE GENOMIC DNA]</scope>
    <source>
        <strain evidence="6">CCM 7491</strain>
    </source>
</reference>
<evidence type="ECO:0000256" key="3">
    <source>
        <dbReference type="ARBA" id="ARBA00023163"/>
    </source>
</evidence>
<dbReference type="Proteomes" id="UP001595681">
    <property type="component" value="Unassembled WGS sequence"/>
</dbReference>
<dbReference type="PANTHER" id="PTHR30146:SF120">
    <property type="entry name" value="ALANINE RACEMASE"/>
    <property type="match status" value="1"/>
</dbReference>
<keyword evidence="3" id="KW-0804">Transcription</keyword>
<organism evidence="5 6">
    <name type="scientific">Sphingobium rhizovicinum</name>
    <dbReference type="NCBI Taxonomy" id="432308"/>
    <lineage>
        <taxon>Bacteria</taxon>
        <taxon>Pseudomonadati</taxon>
        <taxon>Pseudomonadota</taxon>
        <taxon>Alphaproteobacteria</taxon>
        <taxon>Sphingomonadales</taxon>
        <taxon>Sphingomonadaceae</taxon>
        <taxon>Sphingobium</taxon>
    </lineage>
</organism>
<dbReference type="InterPro" id="IPR046335">
    <property type="entry name" value="LacI/GalR-like_sensor"/>
</dbReference>